<evidence type="ECO:0000256" key="2">
    <source>
        <dbReference type="ARBA" id="ARBA00023125"/>
    </source>
</evidence>
<comment type="similarity">
    <text evidence="1">Belongs to the 'phage' integrase family.</text>
</comment>
<evidence type="ECO:0000313" key="5">
    <source>
        <dbReference type="EMBL" id="CUO82147.1"/>
    </source>
</evidence>
<evidence type="ECO:0000259" key="4">
    <source>
        <dbReference type="PROSITE" id="PS51898"/>
    </source>
</evidence>
<protein>
    <submittedName>
        <fullName evidence="6 7">Integrase</fullName>
    </submittedName>
</protein>
<feature type="domain" description="Tyr recombinase" evidence="4">
    <location>
        <begin position="241"/>
        <end position="409"/>
    </location>
</feature>
<dbReference type="AlphaFoldDB" id="A0A174WIE0"/>
<dbReference type="Gene3D" id="1.10.150.130">
    <property type="match status" value="1"/>
</dbReference>
<dbReference type="PANTHER" id="PTHR30349:SF64">
    <property type="entry name" value="PROPHAGE INTEGRASE INTD-RELATED"/>
    <property type="match status" value="1"/>
</dbReference>
<reference evidence="11 12" key="2">
    <citation type="journal article" date="2019" name="Nat. Med.">
        <title>A library of human gut bacterial isolates paired with longitudinal multiomics data enables mechanistic microbiome research.</title>
        <authorList>
            <person name="Poyet M."/>
            <person name="Groussin M."/>
            <person name="Gibbons S.M."/>
            <person name="Avila-Pacheco J."/>
            <person name="Jiang X."/>
            <person name="Kearney S.M."/>
            <person name="Perrotta A.R."/>
            <person name="Berdy B."/>
            <person name="Zhao S."/>
            <person name="Lieberman T.D."/>
            <person name="Swanson P.K."/>
            <person name="Smith M."/>
            <person name="Roesemann S."/>
            <person name="Alexander J.E."/>
            <person name="Rich S.A."/>
            <person name="Livny J."/>
            <person name="Vlamakis H."/>
            <person name="Clish C."/>
            <person name="Bullock K."/>
            <person name="Deik A."/>
            <person name="Scott J."/>
            <person name="Pierce K.A."/>
            <person name="Xavier R.J."/>
            <person name="Alm E.J."/>
        </authorList>
    </citation>
    <scope>NUCLEOTIDE SEQUENCE [LARGE SCALE GENOMIC DNA]</scope>
    <source>
        <strain evidence="8 12">BIOML-A21</strain>
        <strain evidence="7 11">BIOML-A25</strain>
    </source>
</reference>
<keyword evidence="2" id="KW-0238">DNA-binding</keyword>
<dbReference type="GO" id="GO:0015074">
    <property type="term" value="P:DNA integration"/>
    <property type="evidence" value="ECO:0007669"/>
    <property type="project" value="InterPro"/>
</dbReference>
<dbReference type="Proteomes" id="UP000095725">
    <property type="component" value="Unassembled WGS sequence"/>
</dbReference>
<organism evidence="6 10">
    <name type="scientific">Bacteroides caccae</name>
    <dbReference type="NCBI Taxonomy" id="47678"/>
    <lineage>
        <taxon>Bacteria</taxon>
        <taxon>Pseudomonadati</taxon>
        <taxon>Bacteroidota</taxon>
        <taxon>Bacteroidia</taxon>
        <taxon>Bacteroidales</taxon>
        <taxon>Bacteroidaceae</taxon>
        <taxon>Bacteroides</taxon>
    </lineage>
</organism>
<dbReference type="RefSeq" id="WP_055170303.1">
    <property type="nucleotide sequence ID" value="NZ_CAXSUM010000001.1"/>
</dbReference>
<name>A0A174WIE0_9BACE</name>
<evidence type="ECO:0000313" key="9">
    <source>
        <dbReference type="Proteomes" id="UP000095657"/>
    </source>
</evidence>
<accession>A0A174WIE0</accession>
<dbReference type="EMBL" id="VVYF01000020">
    <property type="protein sequence ID" value="KAA5488341.1"/>
    <property type="molecule type" value="Genomic_DNA"/>
</dbReference>
<dbReference type="GO" id="GO:0003677">
    <property type="term" value="F:DNA binding"/>
    <property type="evidence" value="ECO:0007669"/>
    <property type="project" value="UniProtKB-KW"/>
</dbReference>
<sequence length="420" mass="48491">MKKAFSHTKVAVKLRKSPYAEAWFIYLEAYPVYDYEGAKPKRVREYLNRTITTPVWDKNQPTRGKSNGEQHYMPKRDVNGVIQCRSQVDQQSCMYADRVRDTWQHEYDSTALYTEKDAETAAQQEKSRAHFLDYVKFLTYERHKGDSESIIGNWERFLGMLKEFTGKENIPFSEIDMPFIENYRNYVLTAPKLSGGKGIISKNTASTYFSILKAALKQAFIDGYLTIDISAKVKGIKGEESRREFLTEEELNRLANTPCDKPILKKAALFSALTGLRHSDIQKLRWSEIQEMDGKYRLNFTQKKTKGVEYMPIPEFAYKLCGERQDPELLVFPGLPDPSWISRPLRRWIESAGITRNITFHCFRHTYATLQLANGTDIYTVSKMLGHTNVKTTQVYAKVIDSKKDKTTEAINIDADINDI</sequence>
<evidence type="ECO:0000256" key="1">
    <source>
        <dbReference type="ARBA" id="ARBA00008857"/>
    </source>
</evidence>
<dbReference type="EMBL" id="CZAI01000002">
    <property type="protein sequence ID" value="CUO82147.1"/>
    <property type="molecule type" value="Genomic_DNA"/>
</dbReference>
<dbReference type="InterPro" id="IPR010998">
    <property type="entry name" value="Integrase_recombinase_N"/>
</dbReference>
<evidence type="ECO:0000256" key="3">
    <source>
        <dbReference type="ARBA" id="ARBA00023172"/>
    </source>
</evidence>
<dbReference type="STRING" id="47678.ERS852494_00817"/>
<dbReference type="InterPro" id="IPR025269">
    <property type="entry name" value="SAM-like_dom"/>
</dbReference>
<keyword evidence="3" id="KW-0233">DNA recombination</keyword>
<evidence type="ECO:0000313" key="6">
    <source>
        <dbReference type="EMBL" id="CUQ45376.1"/>
    </source>
</evidence>
<dbReference type="InterPro" id="IPR013762">
    <property type="entry name" value="Integrase-like_cat_sf"/>
</dbReference>
<dbReference type="PROSITE" id="PS51898">
    <property type="entry name" value="TYR_RECOMBINASE"/>
    <property type="match status" value="1"/>
</dbReference>
<evidence type="ECO:0000313" key="8">
    <source>
        <dbReference type="EMBL" id="KAA5488341.1"/>
    </source>
</evidence>
<dbReference type="EMBL" id="VVYJ01000006">
    <property type="protein sequence ID" value="KAA5476715.1"/>
    <property type="molecule type" value="Genomic_DNA"/>
</dbReference>
<proteinExistence type="inferred from homology"/>
<evidence type="ECO:0000313" key="7">
    <source>
        <dbReference type="EMBL" id="KAA5476715.1"/>
    </source>
</evidence>
<dbReference type="GO" id="GO:0006310">
    <property type="term" value="P:DNA recombination"/>
    <property type="evidence" value="ECO:0007669"/>
    <property type="project" value="UniProtKB-KW"/>
</dbReference>
<dbReference type="EMBL" id="CZBL01000016">
    <property type="protein sequence ID" value="CUQ45376.1"/>
    <property type="molecule type" value="Genomic_DNA"/>
</dbReference>
<dbReference type="Pfam" id="PF00589">
    <property type="entry name" value="Phage_integrase"/>
    <property type="match status" value="1"/>
</dbReference>
<dbReference type="InterPro" id="IPR002104">
    <property type="entry name" value="Integrase_catalytic"/>
</dbReference>
<dbReference type="Proteomes" id="UP000491168">
    <property type="component" value="Unassembled WGS sequence"/>
</dbReference>
<dbReference type="PANTHER" id="PTHR30349">
    <property type="entry name" value="PHAGE INTEGRASE-RELATED"/>
    <property type="match status" value="1"/>
</dbReference>
<dbReference type="Proteomes" id="UP000095657">
    <property type="component" value="Unassembled WGS sequence"/>
</dbReference>
<reference evidence="9 10" key="1">
    <citation type="submission" date="2015-09" db="EMBL/GenBank/DDBJ databases">
        <authorList>
            <consortium name="Pathogen Informatics"/>
        </authorList>
    </citation>
    <scope>NUCLEOTIDE SEQUENCE [LARGE SCALE GENOMIC DNA]</scope>
    <source>
        <strain evidence="5 9">2789STDY5834880</strain>
        <strain evidence="6 10">2789STDY5834946</strain>
    </source>
</reference>
<dbReference type="Pfam" id="PF13102">
    <property type="entry name" value="Phage_int_SAM_5"/>
    <property type="match status" value="1"/>
</dbReference>
<dbReference type="Proteomes" id="UP000427825">
    <property type="component" value="Unassembled WGS sequence"/>
</dbReference>
<dbReference type="InterPro" id="IPR011010">
    <property type="entry name" value="DNA_brk_join_enz"/>
</dbReference>
<dbReference type="CDD" id="cd01185">
    <property type="entry name" value="INTN1_C_like"/>
    <property type="match status" value="1"/>
</dbReference>
<dbReference type="SUPFAM" id="SSF56349">
    <property type="entry name" value="DNA breaking-rejoining enzymes"/>
    <property type="match status" value="1"/>
</dbReference>
<gene>
    <name evidence="6" type="primary">xerD_5</name>
    <name evidence="5" type="synonym">xerD_3</name>
    <name evidence="5" type="ORF">ERS852494_00817</name>
    <name evidence="6" type="ORF">ERS852558_03430</name>
    <name evidence="8" type="ORF">F2Y35_17920</name>
    <name evidence="7" type="ORF">F2Y39_12295</name>
</gene>
<evidence type="ECO:0000313" key="10">
    <source>
        <dbReference type="Proteomes" id="UP000095725"/>
    </source>
</evidence>
<dbReference type="InterPro" id="IPR050090">
    <property type="entry name" value="Tyrosine_recombinase_XerCD"/>
</dbReference>
<evidence type="ECO:0000313" key="12">
    <source>
        <dbReference type="Proteomes" id="UP000491168"/>
    </source>
</evidence>
<dbReference type="Gene3D" id="1.10.443.10">
    <property type="entry name" value="Intergrase catalytic core"/>
    <property type="match status" value="1"/>
</dbReference>
<evidence type="ECO:0000313" key="11">
    <source>
        <dbReference type="Proteomes" id="UP000427825"/>
    </source>
</evidence>